<feature type="compositionally biased region" description="Low complexity" evidence="1">
    <location>
        <begin position="352"/>
        <end position="361"/>
    </location>
</feature>
<evidence type="ECO:0000256" key="2">
    <source>
        <dbReference type="SAM" id="Phobius"/>
    </source>
</evidence>
<dbReference type="AlphaFoldDB" id="A0AAD7DKH3"/>
<feature type="compositionally biased region" description="Basic and acidic residues" evidence="1">
    <location>
        <begin position="64"/>
        <end position="81"/>
    </location>
</feature>
<feature type="transmembrane region" description="Helical" evidence="2">
    <location>
        <begin position="171"/>
        <end position="191"/>
    </location>
</feature>
<keyword evidence="4" id="KW-1185">Reference proteome</keyword>
<evidence type="ECO:0000313" key="3">
    <source>
        <dbReference type="EMBL" id="KAJ7692947.1"/>
    </source>
</evidence>
<keyword evidence="2" id="KW-0812">Transmembrane</keyword>
<comment type="caution">
    <text evidence="3">The sequence shown here is derived from an EMBL/GenBank/DDBJ whole genome shotgun (WGS) entry which is preliminary data.</text>
</comment>
<keyword evidence="2" id="KW-1133">Transmembrane helix</keyword>
<feature type="compositionally biased region" description="Low complexity" evidence="1">
    <location>
        <begin position="1"/>
        <end position="12"/>
    </location>
</feature>
<proteinExistence type="predicted"/>
<reference evidence="3" key="1">
    <citation type="submission" date="2023-03" db="EMBL/GenBank/DDBJ databases">
        <title>Massive genome expansion in bonnet fungi (Mycena s.s.) driven by repeated elements and novel gene families across ecological guilds.</title>
        <authorList>
            <consortium name="Lawrence Berkeley National Laboratory"/>
            <person name="Harder C.B."/>
            <person name="Miyauchi S."/>
            <person name="Viragh M."/>
            <person name="Kuo A."/>
            <person name="Thoen E."/>
            <person name="Andreopoulos B."/>
            <person name="Lu D."/>
            <person name="Skrede I."/>
            <person name="Drula E."/>
            <person name="Henrissat B."/>
            <person name="Morin E."/>
            <person name="Kohler A."/>
            <person name="Barry K."/>
            <person name="LaButti K."/>
            <person name="Morin E."/>
            <person name="Salamov A."/>
            <person name="Lipzen A."/>
            <person name="Mereny Z."/>
            <person name="Hegedus B."/>
            <person name="Baldrian P."/>
            <person name="Stursova M."/>
            <person name="Weitz H."/>
            <person name="Taylor A."/>
            <person name="Grigoriev I.V."/>
            <person name="Nagy L.G."/>
            <person name="Martin F."/>
            <person name="Kauserud H."/>
        </authorList>
    </citation>
    <scope>NUCLEOTIDE SEQUENCE</scope>
    <source>
        <strain evidence="3">CBHHK067</strain>
    </source>
</reference>
<sequence>MTGSSSRLSSQPLRRRTHALERASTRSESSAATRIADDGSEYIQPLPSPPSSHEFLYEGDESGEEQHPREEEKEEHPDSAESPHGNPWYKPSLPVLLALTPPVANWLTGGDHLKDLLLLLLLVFYLHQLVEVPWRLYHAARPRVPPTSPSPALPATQVRAAAAASLRNLELFLFLVCLLAPPAGALFLRFLASTSSDGTNTPISWFSTTLFALLTALRPLRELVSRLTARTSTLHALVHVHPAPPAPHAAEIRELRDKLERLEQRLAAREDALYGFVEDAVGPIERDVRRVERRVGKLRAKELAAKELSPSALAQDKGSTTAKTIFVPAPPKPTPPSLLAWLAPLSLSSPSAPAQAVLSPPARRRSLEPIPEEGDEYGAPAASTSHARKHTHAAPVAVAPQREPPALALGRALLVLALWPLHVLLAPVRGAVRALGGGG</sequence>
<dbReference type="PANTHER" id="PTHR42032:SF1">
    <property type="entry name" value="YALI0E30679P"/>
    <property type="match status" value="1"/>
</dbReference>
<feature type="region of interest" description="Disordered" evidence="1">
    <location>
        <begin position="1"/>
        <end position="86"/>
    </location>
</feature>
<dbReference type="EMBL" id="JARKIE010000049">
    <property type="protein sequence ID" value="KAJ7692947.1"/>
    <property type="molecule type" value="Genomic_DNA"/>
</dbReference>
<dbReference type="Proteomes" id="UP001221757">
    <property type="component" value="Unassembled WGS sequence"/>
</dbReference>
<evidence type="ECO:0000256" key="1">
    <source>
        <dbReference type="SAM" id="MobiDB-lite"/>
    </source>
</evidence>
<keyword evidence="2" id="KW-0472">Membrane</keyword>
<organism evidence="3 4">
    <name type="scientific">Mycena rosella</name>
    <name type="common">Pink bonnet</name>
    <name type="synonym">Agaricus rosellus</name>
    <dbReference type="NCBI Taxonomy" id="1033263"/>
    <lineage>
        <taxon>Eukaryota</taxon>
        <taxon>Fungi</taxon>
        <taxon>Dikarya</taxon>
        <taxon>Basidiomycota</taxon>
        <taxon>Agaricomycotina</taxon>
        <taxon>Agaricomycetes</taxon>
        <taxon>Agaricomycetidae</taxon>
        <taxon>Agaricales</taxon>
        <taxon>Marasmiineae</taxon>
        <taxon>Mycenaceae</taxon>
        <taxon>Mycena</taxon>
    </lineage>
</organism>
<dbReference type="PANTHER" id="PTHR42032">
    <property type="entry name" value="YALI0E30679P"/>
    <property type="match status" value="1"/>
</dbReference>
<name>A0AAD7DKH3_MYCRO</name>
<accession>A0AAD7DKH3</accession>
<evidence type="ECO:0000313" key="4">
    <source>
        <dbReference type="Proteomes" id="UP001221757"/>
    </source>
</evidence>
<gene>
    <name evidence="3" type="ORF">B0H17DRAFT_1061031</name>
</gene>
<protein>
    <submittedName>
        <fullName evidence="3">Uncharacterized protein</fullName>
    </submittedName>
</protein>
<feature type="region of interest" description="Disordered" evidence="1">
    <location>
        <begin position="352"/>
        <end position="398"/>
    </location>
</feature>
<feature type="transmembrane region" description="Helical" evidence="2">
    <location>
        <begin position="203"/>
        <end position="220"/>
    </location>
</feature>